<dbReference type="InterPro" id="IPR026321">
    <property type="entry name" value="CC134"/>
</dbReference>
<reference evidence="3" key="1">
    <citation type="submission" date="2021-01" db="EMBL/GenBank/DDBJ databases">
        <authorList>
            <person name="Li R."/>
            <person name="Bekaert M."/>
        </authorList>
    </citation>
    <scope>NUCLEOTIDE SEQUENCE</scope>
    <source>
        <strain evidence="3">Farmed</strain>
    </source>
</reference>
<dbReference type="EMBL" id="CAHIKZ030001114">
    <property type="protein sequence ID" value="CAE1253513.1"/>
    <property type="molecule type" value="Genomic_DNA"/>
</dbReference>
<feature type="compositionally biased region" description="Basic and acidic residues" evidence="1">
    <location>
        <begin position="217"/>
        <end position="228"/>
    </location>
</feature>
<evidence type="ECO:0000313" key="3">
    <source>
        <dbReference type="EMBL" id="CAE1253513.1"/>
    </source>
</evidence>
<gene>
    <name evidence="3" type="ORF">SPHA_28495</name>
</gene>
<evidence type="ECO:0000256" key="2">
    <source>
        <dbReference type="SAM" id="SignalP"/>
    </source>
</evidence>
<dbReference type="Pfam" id="PF15002">
    <property type="entry name" value="ERK-JNK_inhib"/>
    <property type="match status" value="1"/>
</dbReference>
<feature type="chain" id="PRO_5032994101" description="Coiled-coil domain-containing protein 134" evidence="2">
    <location>
        <begin position="21"/>
        <end position="243"/>
    </location>
</feature>
<dbReference type="Proteomes" id="UP000597762">
    <property type="component" value="Unassembled WGS sequence"/>
</dbReference>
<feature type="region of interest" description="Disordered" evidence="1">
    <location>
        <begin position="212"/>
        <end position="243"/>
    </location>
</feature>
<evidence type="ECO:0000256" key="1">
    <source>
        <dbReference type="SAM" id="MobiDB-lite"/>
    </source>
</evidence>
<dbReference type="OrthoDB" id="5854099at2759"/>
<dbReference type="PANTHER" id="PTHR14735">
    <property type="entry name" value="COILED-COIL DOMAIN-CONTAINING PROTEIN 134"/>
    <property type="match status" value="1"/>
</dbReference>
<sequence>MRIYYLYLNILPLLTTLIEANDSDNSRKPDTSTNYSSLNSSFSVGQISTLNSSETKKEGSGLNNNVFIYQKLFTHQRGLQKEAINSLLQMPAVNQYKFVKSTMDEIFKVLEGARTNLTKWGHLPDDSFPVNETVRNSVSKILENTALFGDLMLKLPDISHELYDRQNERKIMIEWCIYFCRQSGMFDKIHLKLLDTLSQELELVDRDPKYFNPYRKISKEPPKEEIQKPKTKQKKKGPKLSQV</sequence>
<evidence type="ECO:0000313" key="4">
    <source>
        <dbReference type="Proteomes" id="UP000597762"/>
    </source>
</evidence>
<accession>A0A812C6B0</accession>
<organism evidence="3 4">
    <name type="scientific">Acanthosepion pharaonis</name>
    <name type="common">Pharaoh cuttlefish</name>
    <name type="synonym">Sepia pharaonis</name>
    <dbReference type="NCBI Taxonomy" id="158019"/>
    <lineage>
        <taxon>Eukaryota</taxon>
        <taxon>Metazoa</taxon>
        <taxon>Spiralia</taxon>
        <taxon>Lophotrochozoa</taxon>
        <taxon>Mollusca</taxon>
        <taxon>Cephalopoda</taxon>
        <taxon>Coleoidea</taxon>
        <taxon>Decapodiformes</taxon>
        <taxon>Sepiida</taxon>
        <taxon>Sepiina</taxon>
        <taxon>Sepiidae</taxon>
        <taxon>Acanthosepion</taxon>
    </lineage>
</organism>
<feature type="signal peptide" evidence="2">
    <location>
        <begin position="1"/>
        <end position="20"/>
    </location>
</feature>
<keyword evidence="4" id="KW-1185">Reference proteome</keyword>
<protein>
    <recommendedName>
        <fullName evidence="5">Coiled-coil domain-containing protein 134</fullName>
    </recommendedName>
</protein>
<proteinExistence type="predicted"/>
<dbReference type="AlphaFoldDB" id="A0A812C6B0"/>
<name>A0A812C6B0_ACAPH</name>
<keyword evidence="2" id="KW-0732">Signal</keyword>
<evidence type="ECO:0008006" key="5">
    <source>
        <dbReference type="Google" id="ProtNLM"/>
    </source>
</evidence>
<dbReference type="PANTHER" id="PTHR14735:SF1">
    <property type="entry name" value="COILED-COIL DOMAIN-CONTAINING PROTEIN 134"/>
    <property type="match status" value="1"/>
</dbReference>
<comment type="caution">
    <text evidence="3">The sequence shown here is derived from an EMBL/GenBank/DDBJ whole genome shotgun (WGS) entry which is preliminary data.</text>
</comment>
<feature type="compositionally biased region" description="Basic residues" evidence="1">
    <location>
        <begin position="229"/>
        <end position="243"/>
    </location>
</feature>